<feature type="compositionally biased region" description="Basic and acidic residues" evidence="3">
    <location>
        <begin position="716"/>
        <end position="729"/>
    </location>
</feature>
<keyword evidence="6" id="KW-1185">Reference proteome</keyword>
<dbReference type="CDD" id="cd00067">
    <property type="entry name" value="GAL4"/>
    <property type="match status" value="1"/>
</dbReference>
<dbReference type="InterPro" id="IPR036864">
    <property type="entry name" value="Zn2-C6_fun-type_DNA-bd_sf"/>
</dbReference>
<evidence type="ECO:0000313" key="6">
    <source>
        <dbReference type="Proteomes" id="UP000789572"/>
    </source>
</evidence>
<evidence type="ECO:0000313" key="5">
    <source>
        <dbReference type="EMBL" id="CAG8477621.1"/>
    </source>
</evidence>
<dbReference type="Proteomes" id="UP000789572">
    <property type="component" value="Unassembled WGS sequence"/>
</dbReference>
<feature type="region of interest" description="Disordered" evidence="3">
    <location>
        <begin position="436"/>
        <end position="482"/>
    </location>
</feature>
<dbReference type="PANTHER" id="PTHR47659">
    <property type="entry name" value="ZN(II)2CYS6 TRANSCRIPTION FACTOR (EUROFUNG)-RELATED"/>
    <property type="match status" value="1"/>
</dbReference>
<feature type="region of interest" description="Disordered" evidence="3">
    <location>
        <begin position="676"/>
        <end position="703"/>
    </location>
</feature>
<feature type="compositionally biased region" description="Polar residues" evidence="3">
    <location>
        <begin position="140"/>
        <end position="155"/>
    </location>
</feature>
<feature type="region of interest" description="Disordered" evidence="3">
    <location>
        <begin position="275"/>
        <end position="298"/>
    </location>
</feature>
<feature type="region of interest" description="Disordered" evidence="3">
    <location>
        <begin position="134"/>
        <end position="155"/>
    </location>
</feature>
<dbReference type="OrthoDB" id="5575144at2759"/>
<accession>A0A9N8W5D5</accession>
<keyword evidence="1" id="KW-0479">Metal-binding</keyword>
<feature type="compositionally biased region" description="Basic and acidic residues" evidence="3">
    <location>
        <begin position="682"/>
        <end position="696"/>
    </location>
</feature>
<feature type="region of interest" description="Disordered" evidence="3">
    <location>
        <begin position="349"/>
        <end position="380"/>
    </location>
</feature>
<reference evidence="5" key="1">
    <citation type="submission" date="2021-06" db="EMBL/GenBank/DDBJ databases">
        <authorList>
            <person name="Kallberg Y."/>
            <person name="Tangrot J."/>
            <person name="Rosling A."/>
        </authorList>
    </citation>
    <scope>NUCLEOTIDE SEQUENCE</scope>
    <source>
        <strain evidence="5">IA702</strain>
    </source>
</reference>
<dbReference type="GO" id="GO:0008270">
    <property type="term" value="F:zinc ion binding"/>
    <property type="evidence" value="ECO:0007669"/>
    <property type="project" value="InterPro"/>
</dbReference>
<protein>
    <submittedName>
        <fullName evidence="5">4350_t:CDS:1</fullName>
    </submittedName>
</protein>
<dbReference type="SMART" id="SM00066">
    <property type="entry name" value="GAL4"/>
    <property type="match status" value="1"/>
</dbReference>
<feature type="region of interest" description="Disordered" evidence="3">
    <location>
        <begin position="716"/>
        <end position="737"/>
    </location>
</feature>
<organism evidence="5 6">
    <name type="scientific">Paraglomus occultum</name>
    <dbReference type="NCBI Taxonomy" id="144539"/>
    <lineage>
        <taxon>Eukaryota</taxon>
        <taxon>Fungi</taxon>
        <taxon>Fungi incertae sedis</taxon>
        <taxon>Mucoromycota</taxon>
        <taxon>Glomeromycotina</taxon>
        <taxon>Glomeromycetes</taxon>
        <taxon>Paraglomerales</taxon>
        <taxon>Paraglomeraceae</taxon>
        <taxon>Paraglomus</taxon>
    </lineage>
</organism>
<feature type="compositionally biased region" description="Polar residues" evidence="3">
    <location>
        <begin position="285"/>
        <end position="298"/>
    </location>
</feature>
<sequence>MEDATHDQQQTFLPSINSTLHTPQLNQFPSAAFLVQAQPTRQPPISSPQSKYAAVYPQIGLNIPQTQYVATGCGNDVKPKRKQVKNACVNCQKACKKCDEGRPCQRCIKFNLTLTCKDSVRKERKKGIKRGPYRKRTEETVSNTNPSSDGVSQPQFITPPGYVPVPVSTMNGASDSNINPVFYLPQGQSLPQGITTPIMFLPPPLIQPQQQQQIAQHVQQLQPQLLNHALLGKQAQVPAPLFLVNSTTNPLHLTSHPLSASSSYLYHPLATRLTSPYPAEDQSPDSHQQTSVSATRKYSANNERIYNIGNDGSKKNVEGVTNGSNNKELGLNYLSQVCSDLISHEDIDKEKTRKRKENENETGKRAGKVGPKEEELVTEEMDTGTADFERERGCNMVTANNESYVKNEVNKSNSECGYYNTDSTSTTINDKIITSENMPLPSSSRQPTCSMVKRQDKEAQSTSNVLSTNSPSSQRAQFTNTQTSLQNHQLQLLRQNIMPTTSASTQSNVNSTSADIQAYMPSLTTVPQQFVPERYTDNLLFVQSTQIGRPGLVNAHGQYVQQIRSTPTQTPIYLHHPSTTTSNLYASSCTNSSYAQSDNYQQTKHRDPTIDPMLYETHPNMHLDHVHIQTQSSTSKRSDDESCTIQTINPETQPTRMQYPNQLHCRTVCQNACGGTKMGTNNDHEKPTEKDVKNDTDAYDEDTLVNKDDLGMVNVKRDQTELMPKKKSGEGQVDNGR</sequence>
<dbReference type="AlphaFoldDB" id="A0A9N8W5D5"/>
<dbReference type="InterPro" id="IPR050335">
    <property type="entry name" value="ERT1_acuK_gluconeogen_tf"/>
</dbReference>
<dbReference type="PROSITE" id="PS50048">
    <property type="entry name" value="ZN2_CY6_FUNGAL_2"/>
    <property type="match status" value="1"/>
</dbReference>
<dbReference type="InterPro" id="IPR001138">
    <property type="entry name" value="Zn2Cys6_DnaBD"/>
</dbReference>
<dbReference type="SUPFAM" id="SSF57701">
    <property type="entry name" value="Zn2/Cys6 DNA-binding domain"/>
    <property type="match status" value="1"/>
</dbReference>
<evidence type="ECO:0000256" key="1">
    <source>
        <dbReference type="ARBA" id="ARBA00022723"/>
    </source>
</evidence>
<keyword evidence="2" id="KW-0539">Nucleus</keyword>
<feature type="compositionally biased region" description="Basic and acidic residues" evidence="3">
    <location>
        <begin position="349"/>
        <end position="375"/>
    </location>
</feature>
<feature type="domain" description="Zn(2)-C6 fungal-type" evidence="4">
    <location>
        <begin position="87"/>
        <end position="116"/>
    </location>
</feature>
<evidence type="ECO:0000259" key="4">
    <source>
        <dbReference type="PROSITE" id="PS50048"/>
    </source>
</evidence>
<evidence type="ECO:0000256" key="3">
    <source>
        <dbReference type="SAM" id="MobiDB-lite"/>
    </source>
</evidence>
<dbReference type="PANTHER" id="PTHR47659:SF7">
    <property type="entry name" value="FUNGAL TRANSCRIPTIONAL REGULATORY PROTEIN, N-TERMINAL DOMAIN-CONTAINING PROTEIN"/>
    <property type="match status" value="1"/>
</dbReference>
<comment type="caution">
    <text evidence="5">The sequence shown here is derived from an EMBL/GenBank/DDBJ whole genome shotgun (WGS) entry which is preliminary data.</text>
</comment>
<dbReference type="EMBL" id="CAJVPJ010000101">
    <property type="protein sequence ID" value="CAG8477621.1"/>
    <property type="molecule type" value="Genomic_DNA"/>
</dbReference>
<gene>
    <name evidence="5" type="ORF">POCULU_LOCUS1366</name>
</gene>
<name>A0A9N8W5D5_9GLOM</name>
<proteinExistence type="predicted"/>
<evidence type="ECO:0000256" key="2">
    <source>
        <dbReference type="ARBA" id="ARBA00023242"/>
    </source>
</evidence>
<dbReference type="GO" id="GO:0000981">
    <property type="term" value="F:DNA-binding transcription factor activity, RNA polymerase II-specific"/>
    <property type="evidence" value="ECO:0007669"/>
    <property type="project" value="InterPro"/>
</dbReference>
<feature type="compositionally biased region" description="Polar residues" evidence="3">
    <location>
        <begin position="460"/>
        <end position="482"/>
    </location>
</feature>
<feature type="compositionally biased region" description="Polar residues" evidence="3">
    <location>
        <begin position="436"/>
        <end position="449"/>
    </location>
</feature>